<dbReference type="GO" id="GO:0005634">
    <property type="term" value="C:nucleus"/>
    <property type="evidence" value="ECO:0000318"/>
    <property type="project" value="GO_Central"/>
</dbReference>
<comment type="similarity">
    <text evidence="1">Belongs to the cyclin family. Cyclin AB subfamily.</text>
</comment>
<sequence length="428" mass="48368">MASSRNPLAISKRTQLPLSLGAEAQEGGQKKNVSMATEIDNNNKKKNINRRALGDIGNVGKPGMADGKNLPKITRPSLGAQLLRNTQDKAVKPDVVGKRVVVKPVVGRQKLVPKPKIQEIIVISSDSKLKPRNKVSTLTSVLSARSKEACGMFGRQNEEKEEVAGAIDIDGKDVTSQLHIVEYVDDIYKYYRSTENDTRPCEYMTTQAEINAKMRAILADWLIEVHHRFELRPETLYLAFYIVDKYLSLESVLRRELQLVGMSAMLVACKYEEIWAPEVNDFICISDKAYNREQILVKEREILDKLEWNLTVPTPYVFLVRFLKACFPDKEMEDMVFFFAELGLLDYGVMTSYSPSKFAASAVYAARCTLNKTPLWTQTLQSHTVFSESEIRECAKLLMDSNNRSSESKLKIVRKKYSSPKLSAVSSF</sequence>
<dbReference type="EMBL" id="LFYR01000753">
    <property type="protein sequence ID" value="KMZ69750.1"/>
    <property type="molecule type" value="Genomic_DNA"/>
</dbReference>
<keyword evidence="9" id="KW-1185">Reference proteome</keyword>
<dbReference type="Proteomes" id="UP000036987">
    <property type="component" value="Unassembled WGS sequence"/>
</dbReference>
<keyword evidence="3 5" id="KW-0195">Cyclin</keyword>
<gene>
    <name evidence="8" type="ORF">ZOSMA_208G00430</name>
</gene>
<dbReference type="InterPro" id="IPR006671">
    <property type="entry name" value="Cyclin_N"/>
</dbReference>
<dbReference type="SMART" id="SM00385">
    <property type="entry name" value="CYCLIN"/>
    <property type="match status" value="2"/>
</dbReference>
<evidence type="ECO:0000256" key="3">
    <source>
        <dbReference type="ARBA" id="ARBA00023127"/>
    </source>
</evidence>
<evidence type="ECO:0000259" key="6">
    <source>
        <dbReference type="SMART" id="SM00385"/>
    </source>
</evidence>
<dbReference type="FunFam" id="1.10.472.10:FF:000154">
    <property type="entry name" value="Cyclin-B1-4"/>
    <property type="match status" value="1"/>
</dbReference>
<dbReference type="GO" id="GO:0016538">
    <property type="term" value="F:cyclin-dependent protein serine/threonine kinase regulator activity"/>
    <property type="evidence" value="ECO:0000318"/>
    <property type="project" value="GO_Central"/>
</dbReference>
<dbReference type="STRING" id="29655.A0A0K9PNF6"/>
<dbReference type="GO" id="GO:0000307">
    <property type="term" value="C:cyclin-dependent protein kinase holoenzyme complex"/>
    <property type="evidence" value="ECO:0000318"/>
    <property type="project" value="GO_Central"/>
</dbReference>
<keyword evidence="4" id="KW-0131">Cell cycle</keyword>
<dbReference type="GO" id="GO:0051301">
    <property type="term" value="P:cell division"/>
    <property type="evidence" value="ECO:0007669"/>
    <property type="project" value="UniProtKB-KW"/>
</dbReference>
<evidence type="ECO:0000256" key="1">
    <source>
        <dbReference type="ARBA" id="ARBA00006955"/>
    </source>
</evidence>
<name>A0A0K9PNF6_ZOSMR</name>
<evidence type="ECO:0000256" key="2">
    <source>
        <dbReference type="ARBA" id="ARBA00022618"/>
    </source>
</evidence>
<evidence type="ECO:0000256" key="4">
    <source>
        <dbReference type="ARBA" id="ARBA00023306"/>
    </source>
</evidence>
<comment type="caution">
    <text evidence="8">The sequence shown here is derived from an EMBL/GenBank/DDBJ whole genome shotgun (WGS) entry which is preliminary data.</text>
</comment>
<dbReference type="OMA" id="NDYMESQ"/>
<feature type="domain" description="Cyclin C-terminal" evidence="7">
    <location>
        <begin position="313"/>
        <end position="426"/>
    </location>
</feature>
<dbReference type="InterPro" id="IPR036915">
    <property type="entry name" value="Cyclin-like_sf"/>
</dbReference>
<dbReference type="Pfam" id="PF00134">
    <property type="entry name" value="Cyclin_N"/>
    <property type="match status" value="1"/>
</dbReference>
<evidence type="ECO:0000313" key="8">
    <source>
        <dbReference type="EMBL" id="KMZ69750.1"/>
    </source>
</evidence>
<proteinExistence type="inferred from homology"/>
<dbReference type="GO" id="GO:0005737">
    <property type="term" value="C:cytoplasm"/>
    <property type="evidence" value="ECO:0000318"/>
    <property type="project" value="GO_Central"/>
</dbReference>
<dbReference type="InterPro" id="IPR039361">
    <property type="entry name" value="Cyclin"/>
</dbReference>
<dbReference type="Pfam" id="PF02984">
    <property type="entry name" value="Cyclin_C"/>
    <property type="match status" value="1"/>
</dbReference>
<dbReference type="SUPFAM" id="SSF47954">
    <property type="entry name" value="Cyclin-like"/>
    <property type="match status" value="2"/>
</dbReference>
<dbReference type="PROSITE" id="PS00292">
    <property type="entry name" value="CYCLINS"/>
    <property type="match status" value="1"/>
</dbReference>
<organism evidence="8 9">
    <name type="scientific">Zostera marina</name>
    <name type="common">Eelgrass</name>
    <dbReference type="NCBI Taxonomy" id="29655"/>
    <lineage>
        <taxon>Eukaryota</taxon>
        <taxon>Viridiplantae</taxon>
        <taxon>Streptophyta</taxon>
        <taxon>Embryophyta</taxon>
        <taxon>Tracheophyta</taxon>
        <taxon>Spermatophyta</taxon>
        <taxon>Magnoliopsida</taxon>
        <taxon>Liliopsida</taxon>
        <taxon>Zosteraceae</taxon>
        <taxon>Zostera</taxon>
    </lineage>
</organism>
<dbReference type="PIRSF" id="PIRSF001771">
    <property type="entry name" value="Cyclin_A_B_D_E"/>
    <property type="match status" value="1"/>
</dbReference>
<keyword evidence="2" id="KW-0132">Cell division</keyword>
<dbReference type="InterPro" id="IPR013763">
    <property type="entry name" value="Cyclin-like_dom"/>
</dbReference>
<dbReference type="Gene3D" id="1.10.472.10">
    <property type="entry name" value="Cyclin-like"/>
    <property type="match status" value="2"/>
</dbReference>
<dbReference type="InterPro" id="IPR048258">
    <property type="entry name" value="Cyclins_cyclin-box"/>
</dbReference>
<evidence type="ECO:0000256" key="5">
    <source>
        <dbReference type="RuleBase" id="RU000383"/>
    </source>
</evidence>
<dbReference type="InterPro" id="IPR004367">
    <property type="entry name" value="Cyclin_C-dom"/>
</dbReference>
<protein>
    <submittedName>
        <fullName evidence="8">Cyclin B1</fullName>
    </submittedName>
</protein>
<evidence type="ECO:0000259" key="7">
    <source>
        <dbReference type="SMART" id="SM01332"/>
    </source>
</evidence>
<dbReference type="PANTHER" id="PTHR10177">
    <property type="entry name" value="CYCLINS"/>
    <property type="match status" value="1"/>
</dbReference>
<feature type="domain" description="Cyclin-like" evidence="6">
    <location>
        <begin position="220"/>
        <end position="304"/>
    </location>
</feature>
<accession>A0A0K9PNF6</accession>
<dbReference type="InterPro" id="IPR046965">
    <property type="entry name" value="Cyclin_A/B-like"/>
</dbReference>
<dbReference type="SMART" id="SM01332">
    <property type="entry name" value="Cyclin_C"/>
    <property type="match status" value="1"/>
</dbReference>
<feature type="domain" description="Cyclin-like" evidence="6">
    <location>
        <begin position="317"/>
        <end position="400"/>
    </location>
</feature>
<evidence type="ECO:0000313" key="9">
    <source>
        <dbReference type="Proteomes" id="UP000036987"/>
    </source>
</evidence>
<dbReference type="AlphaFoldDB" id="A0A0K9PNF6"/>
<dbReference type="GO" id="GO:0000082">
    <property type="term" value="P:G1/S transition of mitotic cell cycle"/>
    <property type="evidence" value="ECO:0000318"/>
    <property type="project" value="GO_Central"/>
</dbReference>
<reference evidence="9" key="1">
    <citation type="journal article" date="2016" name="Nature">
        <title>The genome of the seagrass Zostera marina reveals angiosperm adaptation to the sea.</title>
        <authorList>
            <person name="Olsen J.L."/>
            <person name="Rouze P."/>
            <person name="Verhelst B."/>
            <person name="Lin Y.-C."/>
            <person name="Bayer T."/>
            <person name="Collen J."/>
            <person name="Dattolo E."/>
            <person name="De Paoli E."/>
            <person name="Dittami S."/>
            <person name="Maumus F."/>
            <person name="Michel G."/>
            <person name="Kersting A."/>
            <person name="Lauritano C."/>
            <person name="Lohaus R."/>
            <person name="Toepel M."/>
            <person name="Tonon T."/>
            <person name="Vanneste K."/>
            <person name="Amirebrahimi M."/>
            <person name="Brakel J."/>
            <person name="Bostroem C."/>
            <person name="Chovatia M."/>
            <person name="Grimwood J."/>
            <person name="Jenkins J.W."/>
            <person name="Jueterbock A."/>
            <person name="Mraz A."/>
            <person name="Stam W.T."/>
            <person name="Tice H."/>
            <person name="Bornberg-Bauer E."/>
            <person name="Green P.J."/>
            <person name="Pearson G.A."/>
            <person name="Procaccini G."/>
            <person name="Duarte C.M."/>
            <person name="Schmutz J."/>
            <person name="Reusch T.B.H."/>
            <person name="Van de Peer Y."/>
        </authorList>
    </citation>
    <scope>NUCLEOTIDE SEQUENCE [LARGE SCALE GENOMIC DNA]</scope>
    <source>
        <strain evidence="9">cv. Finnish</strain>
    </source>
</reference>
<dbReference type="OrthoDB" id="5590282at2759"/>